<dbReference type="AlphaFoldDB" id="A0AAW2WR74"/>
<protein>
    <recommendedName>
        <fullName evidence="1">Integrase catalytic domain-containing protein</fullName>
    </recommendedName>
</protein>
<dbReference type="SUPFAM" id="SSF53098">
    <property type="entry name" value="Ribonuclease H-like"/>
    <property type="match status" value="1"/>
</dbReference>
<dbReference type="GO" id="GO:0003676">
    <property type="term" value="F:nucleic acid binding"/>
    <property type="evidence" value="ECO:0007669"/>
    <property type="project" value="InterPro"/>
</dbReference>
<gene>
    <name evidence="2" type="ORF">Slati_2115700</name>
</gene>
<reference evidence="2" key="1">
    <citation type="submission" date="2020-06" db="EMBL/GenBank/DDBJ databases">
        <authorList>
            <person name="Li T."/>
            <person name="Hu X."/>
            <person name="Zhang T."/>
            <person name="Song X."/>
            <person name="Zhang H."/>
            <person name="Dai N."/>
            <person name="Sheng W."/>
            <person name="Hou X."/>
            <person name="Wei L."/>
        </authorList>
    </citation>
    <scope>NUCLEOTIDE SEQUENCE</scope>
    <source>
        <strain evidence="2">KEN1</strain>
        <tissue evidence="2">Leaf</tissue>
    </source>
</reference>
<dbReference type="InterPro" id="IPR052160">
    <property type="entry name" value="Gypsy_RT_Integrase-like"/>
</dbReference>
<dbReference type="Gene3D" id="3.30.420.10">
    <property type="entry name" value="Ribonuclease H-like superfamily/Ribonuclease H"/>
    <property type="match status" value="1"/>
</dbReference>
<dbReference type="InterPro" id="IPR012337">
    <property type="entry name" value="RNaseH-like_sf"/>
</dbReference>
<dbReference type="InterPro" id="IPR041588">
    <property type="entry name" value="Integrase_H2C2"/>
</dbReference>
<feature type="domain" description="Integrase catalytic" evidence="1">
    <location>
        <begin position="91"/>
        <end position="200"/>
    </location>
</feature>
<sequence length="200" mass="22736">MIDRELYNRGFSQPFLKCLTPDEGNYVLREIYEVICGNHIGGNTLARKTLRQGFFWPSMLLDAHELVKCCRACQEHANVIHQPTVLMQPLESPCPFDQQGLDLIGHFPQATGQRKFVIVAVDYFTKWVEAELLAKIIEKEVIKFLWKNVVCRFGISRALIQTMGLSSGNKLKDWCKGLGIKQFFTSVSNPQGNSQTKVTN</sequence>
<dbReference type="InterPro" id="IPR001584">
    <property type="entry name" value="Integrase_cat-core"/>
</dbReference>
<comment type="caution">
    <text evidence="2">The sequence shown here is derived from an EMBL/GenBank/DDBJ whole genome shotgun (WGS) entry which is preliminary data.</text>
</comment>
<dbReference type="PROSITE" id="PS50994">
    <property type="entry name" value="INTEGRASE"/>
    <property type="match status" value="1"/>
</dbReference>
<dbReference type="Pfam" id="PF17921">
    <property type="entry name" value="Integrase_H2C2"/>
    <property type="match status" value="1"/>
</dbReference>
<dbReference type="InterPro" id="IPR036397">
    <property type="entry name" value="RNaseH_sf"/>
</dbReference>
<dbReference type="Gene3D" id="1.10.340.70">
    <property type="match status" value="1"/>
</dbReference>
<proteinExistence type="predicted"/>
<name>A0AAW2WR74_9LAMI</name>
<organism evidence="2">
    <name type="scientific">Sesamum latifolium</name>
    <dbReference type="NCBI Taxonomy" id="2727402"/>
    <lineage>
        <taxon>Eukaryota</taxon>
        <taxon>Viridiplantae</taxon>
        <taxon>Streptophyta</taxon>
        <taxon>Embryophyta</taxon>
        <taxon>Tracheophyta</taxon>
        <taxon>Spermatophyta</taxon>
        <taxon>Magnoliopsida</taxon>
        <taxon>eudicotyledons</taxon>
        <taxon>Gunneridae</taxon>
        <taxon>Pentapetalae</taxon>
        <taxon>asterids</taxon>
        <taxon>lamiids</taxon>
        <taxon>Lamiales</taxon>
        <taxon>Pedaliaceae</taxon>
        <taxon>Sesamum</taxon>
    </lineage>
</organism>
<reference evidence="2" key="2">
    <citation type="journal article" date="2024" name="Plant">
        <title>Genomic evolution and insights into agronomic trait innovations of Sesamum species.</title>
        <authorList>
            <person name="Miao H."/>
            <person name="Wang L."/>
            <person name="Qu L."/>
            <person name="Liu H."/>
            <person name="Sun Y."/>
            <person name="Le M."/>
            <person name="Wang Q."/>
            <person name="Wei S."/>
            <person name="Zheng Y."/>
            <person name="Lin W."/>
            <person name="Duan Y."/>
            <person name="Cao H."/>
            <person name="Xiong S."/>
            <person name="Wang X."/>
            <person name="Wei L."/>
            <person name="Li C."/>
            <person name="Ma Q."/>
            <person name="Ju M."/>
            <person name="Zhao R."/>
            <person name="Li G."/>
            <person name="Mu C."/>
            <person name="Tian Q."/>
            <person name="Mei H."/>
            <person name="Zhang T."/>
            <person name="Gao T."/>
            <person name="Zhang H."/>
        </authorList>
    </citation>
    <scope>NUCLEOTIDE SEQUENCE</scope>
    <source>
        <strain evidence="2">KEN1</strain>
    </source>
</reference>
<dbReference type="PANTHER" id="PTHR47266">
    <property type="entry name" value="ENDONUCLEASE-RELATED"/>
    <property type="match status" value="1"/>
</dbReference>
<evidence type="ECO:0000259" key="1">
    <source>
        <dbReference type="PROSITE" id="PS50994"/>
    </source>
</evidence>
<accession>A0AAW2WR74</accession>
<evidence type="ECO:0000313" key="2">
    <source>
        <dbReference type="EMBL" id="KAL0443930.1"/>
    </source>
</evidence>
<dbReference type="GO" id="GO:0015074">
    <property type="term" value="P:DNA integration"/>
    <property type="evidence" value="ECO:0007669"/>
    <property type="project" value="InterPro"/>
</dbReference>
<dbReference type="EMBL" id="JACGWN010000007">
    <property type="protein sequence ID" value="KAL0443930.1"/>
    <property type="molecule type" value="Genomic_DNA"/>
</dbReference>